<dbReference type="Proteomes" id="UP001374803">
    <property type="component" value="Chromosome"/>
</dbReference>
<dbReference type="RefSeq" id="WP_394833999.1">
    <property type="nucleotide sequence ID" value="NZ_CP089929.1"/>
</dbReference>
<organism evidence="1 2">
    <name type="scientific">Pendulispora rubella</name>
    <dbReference type="NCBI Taxonomy" id="2741070"/>
    <lineage>
        <taxon>Bacteria</taxon>
        <taxon>Pseudomonadati</taxon>
        <taxon>Myxococcota</taxon>
        <taxon>Myxococcia</taxon>
        <taxon>Myxococcales</taxon>
        <taxon>Sorangiineae</taxon>
        <taxon>Pendulisporaceae</taxon>
        <taxon>Pendulispora</taxon>
    </lineage>
</organism>
<proteinExistence type="predicted"/>
<reference evidence="1" key="1">
    <citation type="submission" date="2021-12" db="EMBL/GenBank/DDBJ databases">
        <title>Discovery of the Pendulisporaceae a myxobacterial family with distinct sporulation behavior and unique specialized metabolism.</title>
        <authorList>
            <person name="Garcia R."/>
            <person name="Popoff A."/>
            <person name="Bader C.D."/>
            <person name="Loehr J."/>
            <person name="Walesch S."/>
            <person name="Walt C."/>
            <person name="Boldt J."/>
            <person name="Bunk B."/>
            <person name="Haeckl F.J.F.P.J."/>
            <person name="Gunesch A.P."/>
            <person name="Birkelbach J."/>
            <person name="Nuebel U."/>
            <person name="Pietschmann T."/>
            <person name="Bach T."/>
            <person name="Mueller R."/>
        </authorList>
    </citation>
    <scope>NUCLEOTIDE SEQUENCE</scope>
    <source>
        <strain evidence="1">MSr11367</strain>
    </source>
</reference>
<name>A0ABZ2L201_9BACT</name>
<evidence type="ECO:0000313" key="1">
    <source>
        <dbReference type="EMBL" id="WXB04360.1"/>
    </source>
</evidence>
<gene>
    <name evidence="1" type="ORF">LVJ94_46590</name>
</gene>
<accession>A0ABZ2L201</accession>
<dbReference type="EMBL" id="CP089983">
    <property type="protein sequence ID" value="WXB04360.1"/>
    <property type="molecule type" value="Genomic_DNA"/>
</dbReference>
<keyword evidence="2" id="KW-1185">Reference proteome</keyword>
<sequence>MLLVMAIFAVVALTTGYVVAPRWWWRQSVLHAPPRALFANWRIFSRAHGLRLEEPGMRVETRMPFMHGRLGDCEIGLAVIPGSGSGFETRLTARGSNTLEVCLYLEGRNAPSSSAFPPFDTADVAFDSVFRATADNAACAGRLLDETVRGALLAVAGYPGIEIKYEKGEIEMTWDGGEGDPEALGAALSAGVALSTWRAAVGYR</sequence>
<protein>
    <submittedName>
        <fullName evidence="1">Uncharacterized protein</fullName>
    </submittedName>
</protein>
<evidence type="ECO:0000313" key="2">
    <source>
        <dbReference type="Proteomes" id="UP001374803"/>
    </source>
</evidence>